<gene>
    <name evidence="3" type="ORF">P879_03180</name>
</gene>
<dbReference type="InterPro" id="IPR003609">
    <property type="entry name" value="Pan_app"/>
</dbReference>
<evidence type="ECO:0000259" key="2">
    <source>
        <dbReference type="Pfam" id="PF00024"/>
    </source>
</evidence>
<organism evidence="3 4">
    <name type="scientific">Paragonimus westermani</name>
    <dbReference type="NCBI Taxonomy" id="34504"/>
    <lineage>
        <taxon>Eukaryota</taxon>
        <taxon>Metazoa</taxon>
        <taxon>Spiralia</taxon>
        <taxon>Lophotrochozoa</taxon>
        <taxon>Platyhelminthes</taxon>
        <taxon>Trematoda</taxon>
        <taxon>Digenea</taxon>
        <taxon>Plagiorchiida</taxon>
        <taxon>Troglotremata</taxon>
        <taxon>Troglotrematidae</taxon>
        <taxon>Paragonimus</taxon>
    </lineage>
</organism>
<keyword evidence="4" id="KW-1185">Reference proteome</keyword>
<dbReference type="EMBL" id="JTDF01003838">
    <property type="protein sequence ID" value="KAF8567447.1"/>
    <property type="molecule type" value="Genomic_DNA"/>
</dbReference>
<feature type="signal peptide" evidence="1">
    <location>
        <begin position="1"/>
        <end position="24"/>
    </location>
</feature>
<dbReference type="Gene3D" id="3.50.4.10">
    <property type="entry name" value="Hepatocyte Growth Factor"/>
    <property type="match status" value="1"/>
</dbReference>
<protein>
    <recommendedName>
        <fullName evidence="2">Apple domain-containing protein</fullName>
    </recommendedName>
</protein>
<keyword evidence="1" id="KW-0732">Signal</keyword>
<accession>A0A8T0DL61</accession>
<dbReference type="Pfam" id="PF00024">
    <property type="entry name" value="PAN_1"/>
    <property type="match status" value="1"/>
</dbReference>
<name>A0A8T0DL61_9TREM</name>
<proteinExistence type="predicted"/>
<dbReference type="SUPFAM" id="SSF57414">
    <property type="entry name" value="Hairpin loop containing domain-like"/>
    <property type="match status" value="1"/>
</dbReference>
<reference evidence="3 4" key="1">
    <citation type="submission" date="2019-07" db="EMBL/GenBank/DDBJ databases">
        <title>Annotation for the trematode Paragonimus westermani.</title>
        <authorList>
            <person name="Choi Y.-J."/>
        </authorList>
    </citation>
    <scope>NUCLEOTIDE SEQUENCE [LARGE SCALE GENOMIC DNA]</scope>
    <source>
        <strain evidence="3">180907_Pwestermani</strain>
    </source>
</reference>
<dbReference type="Proteomes" id="UP000699462">
    <property type="component" value="Unassembled WGS sequence"/>
</dbReference>
<feature type="chain" id="PRO_5035842918" description="Apple domain-containing protein" evidence="1">
    <location>
        <begin position="25"/>
        <end position="258"/>
    </location>
</feature>
<dbReference type="AlphaFoldDB" id="A0A8T0DL61"/>
<dbReference type="OrthoDB" id="6222038at2759"/>
<evidence type="ECO:0000313" key="4">
    <source>
        <dbReference type="Proteomes" id="UP000699462"/>
    </source>
</evidence>
<comment type="caution">
    <text evidence="3">The sequence shown here is derived from an EMBL/GenBank/DDBJ whole genome shotgun (WGS) entry which is preliminary data.</text>
</comment>
<evidence type="ECO:0000313" key="3">
    <source>
        <dbReference type="EMBL" id="KAF8567447.1"/>
    </source>
</evidence>
<evidence type="ECO:0000256" key="1">
    <source>
        <dbReference type="SAM" id="SignalP"/>
    </source>
</evidence>
<feature type="domain" description="Apple" evidence="2">
    <location>
        <begin position="203"/>
        <end position="244"/>
    </location>
</feature>
<sequence>MKSKEMINWGCLLLLFYNIPIAFSQCPADLKLVEDSLCMLPFDEPASYCEAHNKCHAEGVKRGIRMFLAGMHANKLVSKLQTMSYTLTGINRLLRDVGDFYSSWVANDPGCSPCLVENDTIIWQPGDHDRFPERRIIVCNVARCMPVTQSIAYSNFVCEMSNYTQSKKWKTTVYKTDWPVKITDPFMPDSQNTGCFETYHNSTILLCSKICQTNEACRSFYHNNVTQTCHLAMHVDSRLSGSLRNSSGSWVRFAKRDF</sequence>